<evidence type="ECO:0000256" key="17">
    <source>
        <dbReference type="SAM" id="SignalP"/>
    </source>
</evidence>
<comment type="subcellular location">
    <subcellularLocation>
        <location evidence="2">Periplasm</location>
    </subcellularLocation>
</comment>
<feature type="binding site" evidence="15">
    <location>
        <begin position="235"/>
        <end position="239"/>
    </location>
    <ligand>
        <name>substrate</name>
    </ligand>
</feature>
<feature type="active site" description="Charge relay system" evidence="14">
    <location>
        <position position="111"/>
    </location>
</feature>
<evidence type="ECO:0000256" key="11">
    <source>
        <dbReference type="ARBA" id="ARBA00022825"/>
    </source>
</evidence>
<dbReference type="InterPro" id="IPR036034">
    <property type="entry name" value="PDZ_sf"/>
</dbReference>
<evidence type="ECO:0000256" key="14">
    <source>
        <dbReference type="PIRSR" id="PIRSR611782-1"/>
    </source>
</evidence>
<protein>
    <recommendedName>
        <fullName evidence="5">Probable periplasmic serine endoprotease DegP-like</fullName>
        <ecNumber evidence="4">3.4.21.107</ecNumber>
    </recommendedName>
    <alternativeName>
        <fullName evidence="13">Protease Do</fullName>
    </alternativeName>
</protein>
<gene>
    <name evidence="19" type="ORF">DPF_2567</name>
</gene>
<dbReference type="InterPro" id="IPR011782">
    <property type="entry name" value="Pept_S1C_Do"/>
</dbReference>
<dbReference type="FunFam" id="2.40.10.120:FF:000007">
    <property type="entry name" value="Periplasmic serine endoprotease DegP-like"/>
    <property type="match status" value="1"/>
</dbReference>
<dbReference type="Gene3D" id="2.40.10.120">
    <property type="match status" value="1"/>
</dbReference>
<keyword evidence="11" id="KW-0720">Serine protease</keyword>
<evidence type="ECO:0000256" key="7">
    <source>
        <dbReference type="ARBA" id="ARBA00022729"/>
    </source>
</evidence>
<feature type="domain" description="PDZ" evidence="18">
    <location>
        <begin position="260"/>
        <end position="326"/>
    </location>
</feature>
<dbReference type="Pfam" id="PF13180">
    <property type="entry name" value="PDZ_2"/>
    <property type="match status" value="2"/>
</dbReference>
<keyword evidence="7 17" id="KW-0732">Signal</keyword>
<dbReference type="PRINTS" id="PR00834">
    <property type="entry name" value="PROTEASES2C"/>
</dbReference>
<evidence type="ECO:0000256" key="5">
    <source>
        <dbReference type="ARBA" id="ARBA00013958"/>
    </source>
</evidence>
<dbReference type="STRING" id="1592317.DPF_2567"/>
<feature type="active site" description="Charge relay system" evidence="14">
    <location>
        <position position="219"/>
    </location>
</feature>
<evidence type="ECO:0000256" key="3">
    <source>
        <dbReference type="ARBA" id="ARBA00010541"/>
    </source>
</evidence>
<dbReference type="GO" id="GO:0004252">
    <property type="term" value="F:serine-type endopeptidase activity"/>
    <property type="evidence" value="ECO:0007669"/>
    <property type="project" value="InterPro"/>
</dbReference>
<evidence type="ECO:0000256" key="4">
    <source>
        <dbReference type="ARBA" id="ARBA00013035"/>
    </source>
</evidence>
<evidence type="ECO:0000256" key="8">
    <source>
        <dbReference type="ARBA" id="ARBA00022737"/>
    </source>
</evidence>
<comment type="catalytic activity">
    <reaction evidence="1">
        <text>Acts on substrates that are at least partially unfolded. The cleavage site P1 residue is normally between a pair of hydrophobic residues, such as Val-|-Val.</text>
        <dbReference type="EC" id="3.4.21.107"/>
    </reaction>
</comment>
<evidence type="ECO:0000313" key="19">
    <source>
        <dbReference type="EMBL" id="GAU09832.1"/>
    </source>
</evidence>
<evidence type="ECO:0000256" key="13">
    <source>
        <dbReference type="ARBA" id="ARBA00032850"/>
    </source>
</evidence>
<evidence type="ECO:0000313" key="20">
    <source>
        <dbReference type="Proteomes" id="UP000095200"/>
    </source>
</evidence>
<dbReference type="Pfam" id="PF13365">
    <property type="entry name" value="Trypsin_2"/>
    <property type="match status" value="1"/>
</dbReference>
<feature type="binding site" evidence="15">
    <location>
        <begin position="217"/>
        <end position="219"/>
    </location>
    <ligand>
        <name>substrate</name>
    </ligand>
</feature>
<evidence type="ECO:0000256" key="2">
    <source>
        <dbReference type="ARBA" id="ARBA00004418"/>
    </source>
</evidence>
<feature type="signal peptide" evidence="17">
    <location>
        <begin position="1"/>
        <end position="25"/>
    </location>
</feature>
<dbReference type="Gene3D" id="2.30.42.10">
    <property type="match status" value="2"/>
</dbReference>
<evidence type="ECO:0000256" key="12">
    <source>
        <dbReference type="ARBA" id="ARBA00023016"/>
    </source>
</evidence>
<name>A0A194AIC3_9BACT</name>
<dbReference type="SUPFAM" id="SSF50156">
    <property type="entry name" value="PDZ domain-like"/>
    <property type="match status" value="2"/>
</dbReference>
<dbReference type="GO" id="GO:0006508">
    <property type="term" value="P:proteolysis"/>
    <property type="evidence" value="ECO:0007669"/>
    <property type="project" value="UniProtKB-KW"/>
</dbReference>
<keyword evidence="20" id="KW-1185">Reference proteome</keyword>
<evidence type="ECO:0000256" key="6">
    <source>
        <dbReference type="ARBA" id="ARBA00022670"/>
    </source>
</evidence>
<dbReference type="SMART" id="SM00228">
    <property type="entry name" value="PDZ"/>
    <property type="match status" value="2"/>
</dbReference>
<comment type="caution">
    <text evidence="19">The sequence shown here is derived from an EMBL/GenBank/DDBJ whole genome shotgun (WGS) entry which is preliminary data.</text>
</comment>
<keyword evidence="6" id="KW-0645">Protease</keyword>
<dbReference type="EC" id="3.4.21.107" evidence="4"/>
<feature type="binding site" evidence="15">
    <location>
        <position position="145"/>
    </location>
    <ligand>
        <name>substrate</name>
    </ligand>
</feature>
<proteinExistence type="inferred from homology"/>
<dbReference type="RefSeq" id="WP_069860064.1">
    <property type="nucleotide sequence ID" value="NZ_BDFE01000020.1"/>
</dbReference>
<dbReference type="InterPro" id="IPR001478">
    <property type="entry name" value="PDZ"/>
</dbReference>
<keyword evidence="9" id="KW-0574">Periplasm</keyword>
<dbReference type="PANTHER" id="PTHR22939:SF130">
    <property type="entry name" value="PERIPLASMIC SERINE ENDOPROTEASE DEGP-LIKE-RELATED"/>
    <property type="match status" value="1"/>
</dbReference>
<dbReference type="NCBIfam" id="TIGR02037">
    <property type="entry name" value="degP_htrA_DO"/>
    <property type="match status" value="1"/>
</dbReference>
<evidence type="ECO:0000256" key="9">
    <source>
        <dbReference type="ARBA" id="ARBA00022764"/>
    </source>
</evidence>
<evidence type="ECO:0000256" key="15">
    <source>
        <dbReference type="PIRSR" id="PIRSR611782-2"/>
    </source>
</evidence>
<dbReference type="InterPro" id="IPR001940">
    <property type="entry name" value="Peptidase_S1C"/>
</dbReference>
<dbReference type="GO" id="GO:0042597">
    <property type="term" value="C:periplasmic space"/>
    <property type="evidence" value="ECO:0007669"/>
    <property type="project" value="UniProtKB-SubCell"/>
</dbReference>
<dbReference type="Proteomes" id="UP000095200">
    <property type="component" value="Unassembled WGS sequence"/>
</dbReference>
<evidence type="ECO:0000256" key="16">
    <source>
        <dbReference type="SAM" id="MobiDB-lite"/>
    </source>
</evidence>
<dbReference type="CDD" id="cd10839">
    <property type="entry name" value="cpPDZ1_DegP-like"/>
    <property type="match status" value="1"/>
</dbReference>
<dbReference type="SUPFAM" id="SSF50494">
    <property type="entry name" value="Trypsin-like serine proteases"/>
    <property type="match status" value="1"/>
</dbReference>
<feature type="active site" description="Charge relay system" evidence="14">
    <location>
        <position position="145"/>
    </location>
</feature>
<feature type="binding site" evidence="15">
    <location>
        <position position="111"/>
    </location>
    <ligand>
        <name>substrate</name>
    </ligand>
</feature>
<keyword evidence="8" id="KW-0677">Repeat</keyword>
<feature type="chain" id="PRO_5038601397" description="Probable periplasmic serine endoprotease DegP-like" evidence="17">
    <location>
        <begin position="26"/>
        <end position="477"/>
    </location>
</feature>
<dbReference type="PANTHER" id="PTHR22939">
    <property type="entry name" value="SERINE PROTEASE FAMILY S1C HTRA-RELATED"/>
    <property type="match status" value="1"/>
</dbReference>
<comment type="similarity">
    <text evidence="3">Belongs to the peptidase S1C family.</text>
</comment>
<reference evidence="20" key="1">
    <citation type="submission" date="2016-06" db="EMBL/GenBank/DDBJ databases">
        <title>Draft genome sequence of Desulfoplanes formicivorans strain Pf12B.</title>
        <authorList>
            <person name="Watanabe M."/>
            <person name="Kojima H."/>
            <person name="Fukui M."/>
        </authorList>
    </citation>
    <scope>NUCLEOTIDE SEQUENCE [LARGE SCALE GENOMIC DNA]</scope>
    <source>
        <strain evidence="20">Pf12B</strain>
    </source>
</reference>
<sequence>MMKKTALHLVPVFLILLFLTSSSWAALPEFTRLAEEAGEAVVNISTVKTVQPKQGIERFMPNRPKQGTPFDDFFDQFERFFGKQYRQPRKERSLGSGFIISSDGYIVTNNHVVDGADEIKIRLRENGKREKSYLADIIGTDSETDLALLKINAKTRLPHLAFGDSDKLEVGEWVMAIGNPFGLDHTVTAGIISAKGRVIGAGPYDNFLQTDASINPGNSGGPLLNMKGKVIGINTAIVASGQGIGFAIPSAMAKDIIDQLKEFKKVKRGLLGVMVQAMDDNTARALGLKENVGALVASTTPGGPADRAGVKAGDVILSVNGDQVEDYGDLTRKIGRLMPGATVNLTIWRKGKKLRLTTSLDERSAEELAKQGQGNNGEPGPGDQVLGMTLRAPSQDELEILGLKDVRGLLVVDMSGDSPAGEAGIAPGDLILEANQHAVNTVSDFKSIVEKAKKNGVVLLFLKRKGQNLFRTIPLDD</sequence>
<keyword evidence="12" id="KW-0346">Stress response</keyword>
<keyword evidence="10" id="KW-0378">Hydrolase</keyword>
<feature type="region of interest" description="Disordered" evidence="16">
    <location>
        <begin position="362"/>
        <end position="384"/>
    </location>
</feature>
<evidence type="ECO:0000256" key="1">
    <source>
        <dbReference type="ARBA" id="ARBA00001772"/>
    </source>
</evidence>
<feature type="domain" description="PDZ" evidence="18">
    <location>
        <begin position="365"/>
        <end position="466"/>
    </location>
</feature>
<evidence type="ECO:0000259" key="18">
    <source>
        <dbReference type="PROSITE" id="PS50106"/>
    </source>
</evidence>
<dbReference type="AlphaFoldDB" id="A0A194AIC3"/>
<dbReference type="EMBL" id="BDFE01000020">
    <property type="protein sequence ID" value="GAU09832.1"/>
    <property type="molecule type" value="Genomic_DNA"/>
</dbReference>
<evidence type="ECO:0000256" key="10">
    <source>
        <dbReference type="ARBA" id="ARBA00022801"/>
    </source>
</evidence>
<dbReference type="PROSITE" id="PS50106">
    <property type="entry name" value="PDZ"/>
    <property type="match status" value="2"/>
</dbReference>
<accession>A0A194AIC3</accession>
<dbReference type="InterPro" id="IPR009003">
    <property type="entry name" value="Peptidase_S1_PA"/>
</dbReference>
<organism evidence="19 20">
    <name type="scientific">Desulfoplanes formicivorans</name>
    <dbReference type="NCBI Taxonomy" id="1592317"/>
    <lineage>
        <taxon>Bacteria</taxon>
        <taxon>Pseudomonadati</taxon>
        <taxon>Thermodesulfobacteriota</taxon>
        <taxon>Desulfovibrionia</taxon>
        <taxon>Desulfovibrionales</taxon>
        <taxon>Desulfoplanaceae</taxon>
        <taxon>Desulfoplanes</taxon>
    </lineage>
</organism>